<dbReference type="PANTHER" id="PTHR37423">
    <property type="entry name" value="SOLUBLE LYTIC MUREIN TRANSGLYCOSYLASE-RELATED"/>
    <property type="match status" value="1"/>
</dbReference>
<dbReference type="EMBL" id="JAVDWU010000003">
    <property type="protein sequence ID" value="MDR7149970.1"/>
    <property type="molecule type" value="Genomic_DNA"/>
</dbReference>
<evidence type="ECO:0000256" key="1">
    <source>
        <dbReference type="ARBA" id="ARBA00007734"/>
    </source>
</evidence>
<proteinExistence type="inferred from homology"/>
<dbReference type="CDD" id="cd00254">
    <property type="entry name" value="LT-like"/>
    <property type="match status" value="1"/>
</dbReference>
<dbReference type="InterPro" id="IPR008258">
    <property type="entry name" value="Transglycosylase_SLT_dom_1"/>
</dbReference>
<dbReference type="Pfam" id="PF01464">
    <property type="entry name" value="SLT"/>
    <property type="match status" value="1"/>
</dbReference>
<organism evidence="4 5">
    <name type="scientific">Hydrogenophaga palleronii</name>
    <dbReference type="NCBI Taxonomy" id="65655"/>
    <lineage>
        <taxon>Bacteria</taxon>
        <taxon>Pseudomonadati</taxon>
        <taxon>Pseudomonadota</taxon>
        <taxon>Betaproteobacteria</taxon>
        <taxon>Burkholderiales</taxon>
        <taxon>Comamonadaceae</taxon>
        <taxon>Hydrogenophaga</taxon>
    </lineage>
</organism>
<evidence type="ECO:0000313" key="4">
    <source>
        <dbReference type="EMBL" id="MDR7149970.1"/>
    </source>
</evidence>
<evidence type="ECO:0000259" key="3">
    <source>
        <dbReference type="Pfam" id="PF01464"/>
    </source>
</evidence>
<name>A0ABU1WKZ4_9BURK</name>
<reference evidence="4 5" key="1">
    <citation type="submission" date="2023-07" db="EMBL/GenBank/DDBJ databases">
        <title>Sorghum-associated microbial communities from plants grown in Nebraska, USA.</title>
        <authorList>
            <person name="Schachtman D."/>
        </authorList>
    </citation>
    <scope>NUCLEOTIDE SEQUENCE [LARGE SCALE GENOMIC DNA]</scope>
    <source>
        <strain evidence="4 5">4249</strain>
    </source>
</reference>
<dbReference type="Gene3D" id="1.10.530.10">
    <property type="match status" value="1"/>
</dbReference>
<sequence length="247" mass="27201">MIHHRPLWRVACLAALLASPSEAAVRYRCEMPDGNELVAMQDLSARFGGAVRRCTAFETSEPEAVPTVLRTDGILPGLEKPIRPRPLRPVHSATPLMQPLIQPPMHPLMPPSVLDLQPPGLRSMVAAASARQGLDPRLVVALVQVESAYRPHARSPKGALGLMQIMPATGARYGVDTPQALLDPATNIDVGTRYLRDLHRLFDGQIELVLAAYNAGEGAVKRYGNRIPPYRETQNYVRKILGLYRDR</sequence>
<dbReference type="Proteomes" id="UP001265700">
    <property type="component" value="Unassembled WGS sequence"/>
</dbReference>
<dbReference type="PROSITE" id="PS00922">
    <property type="entry name" value="TRANSGLYCOSYLASE"/>
    <property type="match status" value="1"/>
</dbReference>
<dbReference type="SUPFAM" id="SSF53955">
    <property type="entry name" value="Lysozyme-like"/>
    <property type="match status" value="1"/>
</dbReference>
<dbReference type="PANTHER" id="PTHR37423:SF2">
    <property type="entry name" value="MEMBRANE-BOUND LYTIC MUREIN TRANSGLYCOSYLASE C"/>
    <property type="match status" value="1"/>
</dbReference>
<comment type="caution">
    <text evidence="4">The sequence shown here is derived from an EMBL/GenBank/DDBJ whole genome shotgun (WGS) entry which is preliminary data.</text>
</comment>
<gene>
    <name evidence="4" type="ORF">J2W49_001925</name>
</gene>
<accession>A0ABU1WKZ4</accession>
<keyword evidence="5" id="KW-1185">Reference proteome</keyword>
<feature type="domain" description="Transglycosylase SLT" evidence="3">
    <location>
        <begin position="124"/>
        <end position="225"/>
    </location>
</feature>
<feature type="signal peptide" evidence="2">
    <location>
        <begin position="1"/>
        <end position="23"/>
    </location>
</feature>
<dbReference type="InterPro" id="IPR000189">
    <property type="entry name" value="Transglyc_AS"/>
</dbReference>
<dbReference type="InterPro" id="IPR023346">
    <property type="entry name" value="Lysozyme-like_dom_sf"/>
</dbReference>
<protein>
    <recommendedName>
        <fullName evidence="3">Transglycosylase SLT domain-containing protein</fullName>
    </recommendedName>
</protein>
<evidence type="ECO:0000313" key="5">
    <source>
        <dbReference type="Proteomes" id="UP001265700"/>
    </source>
</evidence>
<evidence type="ECO:0000256" key="2">
    <source>
        <dbReference type="SAM" id="SignalP"/>
    </source>
</evidence>
<keyword evidence="2" id="KW-0732">Signal</keyword>
<feature type="chain" id="PRO_5047060783" description="Transglycosylase SLT domain-containing protein" evidence="2">
    <location>
        <begin position="24"/>
        <end position="247"/>
    </location>
</feature>
<comment type="similarity">
    <text evidence="1">Belongs to the transglycosylase Slt family.</text>
</comment>